<dbReference type="AlphaFoldDB" id="A0A0N4WEN0"/>
<protein>
    <submittedName>
        <fullName evidence="4">ATPase_AAA_core domain-containing protein</fullName>
    </submittedName>
</protein>
<evidence type="ECO:0000313" key="4">
    <source>
        <dbReference type="WBParaSite" id="HPLM_0000910601-mRNA-1"/>
    </source>
</evidence>
<reference evidence="2 3" key="2">
    <citation type="submission" date="2018-11" db="EMBL/GenBank/DDBJ databases">
        <authorList>
            <consortium name="Pathogen Informatics"/>
        </authorList>
    </citation>
    <scope>NUCLEOTIDE SEQUENCE [LARGE SCALE GENOMIC DNA]</scope>
    <source>
        <strain evidence="2 3">MHpl1</strain>
    </source>
</reference>
<dbReference type="Gene3D" id="3.40.50.300">
    <property type="entry name" value="P-loop containing nucleotide triphosphate hydrolases"/>
    <property type="match status" value="1"/>
</dbReference>
<dbReference type="OrthoDB" id="18797at2759"/>
<dbReference type="PANTHER" id="PTHR18867:SF12">
    <property type="entry name" value="DNA REPAIR PROTEIN RAD50"/>
    <property type="match status" value="1"/>
</dbReference>
<dbReference type="SUPFAM" id="SSF52540">
    <property type="entry name" value="P-loop containing nucleoside triphosphate hydrolases"/>
    <property type="match status" value="1"/>
</dbReference>
<feature type="coiled-coil region" evidence="1">
    <location>
        <begin position="84"/>
        <end position="125"/>
    </location>
</feature>
<name>A0A0N4WEN0_HAEPC</name>
<proteinExistence type="predicted"/>
<dbReference type="GO" id="GO:0007004">
    <property type="term" value="P:telomere maintenance via telomerase"/>
    <property type="evidence" value="ECO:0007669"/>
    <property type="project" value="TreeGrafter"/>
</dbReference>
<dbReference type="WBParaSite" id="HPLM_0000910601-mRNA-1">
    <property type="protein sequence ID" value="HPLM_0000910601-mRNA-1"/>
    <property type="gene ID" value="HPLM_0000910601"/>
</dbReference>
<accession>A0A0N4WEN0</accession>
<dbReference type="GO" id="GO:0003691">
    <property type="term" value="F:double-stranded telomeric DNA binding"/>
    <property type="evidence" value="ECO:0007669"/>
    <property type="project" value="TreeGrafter"/>
</dbReference>
<keyword evidence="3" id="KW-1185">Reference proteome</keyword>
<dbReference type="InterPro" id="IPR027417">
    <property type="entry name" value="P-loop_NTPase"/>
</dbReference>
<evidence type="ECO:0000313" key="3">
    <source>
        <dbReference type="Proteomes" id="UP000268014"/>
    </source>
</evidence>
<dbReference type="GO" id="GO:0030870">
    <property type="term" value="C:Mre11 complex"/>
    <property type="evidence" value="ECO:0007669"/>
    <property type="project" value="TreeGrafter"/>
</dbReference>
<dbReference type="EMBL" id="UZAF01016995">
    <property type="protein sequence ID" value="VDO36610.1"/>
    <property type="molecule type" value="Genomic_DNA"/>
</dbReference>
<dbReference type="STRING" id="6290.A0A0N4WEN0"/>
<dbReference type="GO" id="GO:0006302">
    <property type="term" value="P:double-strand break repair"/>
    <property type="evidence" value="ECO:0007669"/>
    <property type="project" value="TreeGrafter"/>
</dbReference>
<dbReference type="Proteomes" id="UP000268014">
    <property type="component" value="Unassembled WGS sequence"/>
</dbReference>
<evidence type="ECO:0000313" key="2">
    <source>
        <dbReference type="EMBL" id="VDO36610.1"/>
    </source>
</evidence>
<gene>
    <name evidence="2" type="ORF">HPLM_LOCUS9098</name>
</gene>
<organism evidence="4">
    <name type="scientific">Haemonchus placei</name>
    <name type="common">Barber's pole worm</name>
    <dbReference type="NCBI Taxonomy" id="6290"/>
    <lineage>
        <taxon>Eukaryota</taxon>
        <taxon>Metazoa</taxon>
        <taxon>Ecdysozoa</taxon>
        <taxon>Nematoda</taxon>
        <taxon>Chromadorea</taxon>
        <taxon>Rhabditida</taxon>
        <taxon>Rhabditina</taxon>
        <taxon>Rhabditomorpha</taxon>
        <taxon>Strongyloidea</taxon>
        <taxon>Trichostrongylidae</taxon>
        <taxon>Haemonchus</taxon>
    </lineage>
</organism>
<keyword evidence="1" id="KW-0175">Coiled coil</keyword>
<dbReference type="GO" id="GO:0043047">
    <property type="term" value="F:single-stranded telomeric DNA binding"/>
    <property type="evidence" value="ECO:0007669"/>
    <property type="project" value="TreeGrafter"/>
</dbReference>
<reference evidence="4" key="1">
    <citation type="submission" date="2017-02" db="UniProtKB">
        <authorList>
            <consortium name="WormBaseParasite"/>
        </authorList>
    </citation>
    <scope>IDENTIFICATION</scope>
</reference>
<evidence type="ECO:0000256" key="1">
    <source>
        <dbReference type="SAM" id="Coils"/>
    </source>
</evidence>
<dbReference type="GO" id="GO:0000794">
    <property type="term" value="C:condensed nuclear chromosome"/>
    <property type="evidence" value="ECO:0007669"/>
    <property type="project" value="TreeGrafter"/>
</dbReference>
<dbReference type="GO" id="GO:0070192">
    <property type="term" value="P:chromosome organization involved in meiotic cell cycle"/>
    <property type="evidence" value="ECO:0007669"/>
    <property type="project" value="TreeGrafter"/>
</dbReference>
<dbReference type="GO" id="GO:0051880">
    <property type="term" value="F:G-quadruplex DNA binding"/>
    <property type="evidence" value="ECO:0007669"/>
    <property type="project" value="TreeGrafter"/>
</dbReference>
<sequence length="380" mass="43345">MEQTILIQHSKRRTLEDQLTRLLIASRISNVEKDLAELVYQAISQAKRRESRRLHVPGPEEQVKVFICDLQPSSEQQPVQSPLLQKAIKERDESNLEKARLRGQLEEIEKKISDAMVALSSKEMKQAESLYHEVVVNKIITQEMISDLEKYMQCLDSSIIQFHSDKMVAINRILDELWRKVYGGTDIQSISIKSECAASTEKRKVYDYRVAMVIKNGIELDMRDRCSAGQKVLACILIRIALADVFGGACSIIALDEPTTNLDALKVDHIAGMLNNLIAVRRRGERNKQFQMIVITHDDHLVGKLMIGSKPDFIYVLGKDSHGVSHIRRQYSDGPFRILCEVTRDLIVKTNVQPTEKQIARFLWFQGKTSAQILDLNICF</sequence>
<dbReference type="GO" id="GO:0000722">
    <property type="term" value="P:telomere maintenance via recombination"/>
    <property type="evidence" value="ECO:0007669"/>
    <property type="project" value="TreeGrafter"/>
</dbReference>
<dbReference type="PANTHER" id="PTHR18867">
    <property type="entry name" value="RAD50"/>
    <property type="match status" value="1"/>
</dbReference>